<gene>
    <name evidence="2" type="ORF">AN672_30610</name>
</gene>
<keyword evidence="1" id="KW-0472">Membrane</keyword>
<proteinExistence type="predicted"/>
<feature type="transmembrane region" description="Helical" evidence="1">
    <location>
        <begin position="69"/>
        <end position="90"/>
    </location>
</feature>
<sequence length="92" mass="9980">YDACHGEGYATVADAVYSGGVALHGYESTAFYKLSQVIFAAFFDVVLFALTILIFALETISSPAFPEQAFAMVNFDPVSTVLAFSPFCWLGY</sequence>
<comment type="caution">
    <text evidence="2">The sequence shown here is derived from an EMBL/GenBank/DDBJ whole genome shotgun (WGS) entry which is preliminary data.</text>
</comment>
<evidence type="ECO:0000313" key="3">
    <source>
        <dbReference type="Proteomes" id="UP000050520"/>
    </source>
</evidence>
<organism evidence="2 3">
    <name type="scientific">Citrobacter freundii</name>
    <dbReference type="NCBI Taxonomy" id="546"/>
    <lineage>
        <taxon>Bacteria</taxon>
        <taxon>Pseudomonadati</taxon>
        <taxon>Pseudomonadota</taxon>
        <taxon>Gammaproteobacteria</taxon>
        <taxon>Enterobacterales</taxon>
        <taxon>Enterobacteriaceae</taxon>
        <taxon>Citrobacter</taxon>
        <taxon>Citrobacter freundii complex</taxon>
    </lineage>
</organism>
<protein>
    <submittedName>
        <fullName evidence="2">Uncharacterized protein</fullName>
    </submittedName>
</protein>
<name>A0AA40NDX8_CITFR</name>
<keyword evidence="1" id="KW-1133">Transmembrane helix</keyword>
<evidence type="ECO:0000313" key="2">
    <source>
        <dbReference type="EMBL" id="KPR41893.1"/>
    </source>
</evidence>
<accession>A0AA40NDX8</accession>
<evidence type="ECO:0000256" key="1">
    <source>
        <dbReference type="SAM" id="Phobius"/>
    </source>
</evidence>
<feature type="transmembrane region" description="Helical" evidence="1">
    <location>
        <begin position="37"/>
        <end position="57"/>
    </location>
</feature>
<reference evidence="3" key="1">
    <citation type="submission" date="2015-09" db="EMBL/GenBank/DDBJ databases">
        <title>Prevalence of NDMs in South Africa.</title>
        <authorList>
            <person name="Osei Sekyere J."/>
            <person name="Govinden U."/>
            <person name="Essack S."/>
            <person name="Haldorsen B."/>
            <person name="Samuelsen O."/>
            <person name="Aasnaes B."/>
            <person name="Sundsfjord A."/>
        </authorList>
    </citation>
    <scope>NUCLEOTIDE SEQUENCE [LARGE SCALE GENOMIC DNA]</scope>
    <source>
        <strain evidence="3">ST62:944112508</strain>
    </source>
</reference>
<keyword evidence="1" id="KW-0812">Transmembrane</keyword>
<dbReference type="EMBL" id="LJEB01000537">
    <property type="protein sequence ID" value="KPR41893.1"/>
    <property type="molecule type" value="Genomic_DNA"/>
</dbReference>
<reference evidence="2 3" key="2">
    <citation type="journal article" date="2017" name="PLoS ONE">
        <title>Genomic and phenotypic characterisation of fluoroquinolone resistance mechanisms in Enterobacteriaceae in Durban, South Africa.</title>
        <authorList>
            <person name="Osei Sekyere J."/>
            <person name="Amoako D.G."/>
        </authorList>
    </citation>
    <scope>NUCLEOTIDE SEQUENCE [LARGE SCALE GENOMIC DNA]</scope>
    <source>
        <strain evidence="2 3">ST62:944112508</strain>
    </source>
</reference>
<dbReference type="AlphaFoldDB" id="A0AA40NDX8"/>
<dbReference type="Proteomes" id="UP000050520">
    <property type="component" value="Unassembled WGS sequence"/>
</dbReference>
<feature type="non-terminal residue" evidence="2">
    <location>
        <position position="1"/>
    </location>
</feature>